<name>A0A814A7R5_9BILA</name>
<evidence type="ECO:0000313" key="3">
    <source>
        <dbReference type="Proteomes" id="UP000663879"/>
    </source>
</evidence>
<organism evidence="2 3">
    <name type="scientific">Brachionus calyciflorus</name>
    <dbReference type="NCBI Taxonomy" id="104777"/>
    <lineage>
        <taxon>Eukaryota</taxon>
        <taxon>Metazoa</taxon>
        <taxon>Spiralia</taxon>
        <taxon>Gnathifera</taxon>
        <taxon>Rotifera</taxon>
        <taxon>Eurotatoria</taxon>
        <taxon>Monogononta</taxon>
        <taxon>Pseudotrocha</taxon>
        <taxon>Ploima</taxon>
        <taxon>Brachionidae</taxon>
        <taxon>Brachionus</taxon>
    </lineage>
</organism>
<feature type="compositionally biased region" description="Low complexity" evidence="1">
    <location>
        <begin position="129"/>
        <end position="138"/>
    </location>
</feature>
<feature type="region of interest" description="Disordered" evidence="1">
    <location>
        <begin position="178"/>
        <end position="201"/>
    </location>
</feature>
<protein>
    <submittedName>
        <fullName evidence="2">Uncharacterized protein</fullName>
    </submittedName>
</protein>
<dbReference type="EMBL" id="CAJNOC010002055">
    <property type="protein sequence ID" value="CAF0909708.1"/>
    <property type="molecule type" value="Genomic_DNA"/>
</dbReference>
<evidence type="ECO:0000256" key="1">
    <source>
        <dbReference type="SAM" id="MobiDB-lite"/>
    </source>
</evidence>
<dbReference type="OrthoDB" id="10204354at2759"/>
<keyword evidence="3" id="KW-1185">Reference proteome</keyword>
<gene>
    <name evidence="2" type="ORF">OXX778_LOCUS11836</name>
</gene>
<feature type="compositionally biased region" description="Polar residues" evidence="1">
    <location>
        <begin position="99"/>
        <end position="110"/>
    </location>
</feature>
<dbReference type="AlphaFoldDB" id="A0A814A7R5"/>
<reference evidence="2" key="1">
    <citation type="submission" date="2021-02" db="EMBL/GenBank/DDBJ databases">
        <authorList>
            <person name="Nowell W R."/>
        </authorList>
    </citation>
    <scope>NUCLEOTIDE SEQUENCE</scope>
    <source>
        <strain evidence="2">Ploen Becks lab</strain>
    </source>
</reference>
<accession>A0A814A7R5</accession>
<feature type="region of interest" description="Disordered" evidence="1">
    <location>
        <begin position="99"/>
        <end position="138"/>
    </location>
</feature>
<evidence type="ECO:0000313" key="2">
    <source>
        <dbReference type="EMBL" id="CAF0909708.1"/>
    </source>
</evidence>
<sequence length="201" mass="23478">MESVDYENFVNNVQKYYLEEKNLKDSIDLIKHSLAEQKNELINYSQKHFRHMKALNEKKVFLMKYGFDKFNIPFSQFYEIVEFYEDNWIRNSNFDNHPNDLKSSGNSQAPECSELVKTVDSKENDKNSESSNSLDLNKPAIELPDLPAIQLINSSSVLNEGNYFDDDSKILNEEDESCNKAVSKKTKLPEKSRRSVRKKLF</sequence>
<comment type="caution">
    <text evidence="2">The sequence shown here is derived from an EMBL/GenBank/DDBJ whole genome shotgun (WGS) entry which is preliminary data.</text>
</comment>
<proteinExistence type="predicted"/>
<feature type="compositionally biased region" description="Basic and acidic residues" evidence="1">
    <location>
        <begin position="117"/>
        <end position="128"/>
    </location>
</feature>
<dbReference type="Proteomes" id="UP000663879">
    <property type="component" value="Unassembled WGS sequence"/>
</dbReference>